<name>A0A672SS75_SINGR</name>
<keyword evidence="1" id="KW-0962">Peroxisome biogenesis</keyword>
<reference evidence="2" key="2">
    <citation type="submission" date="2025-09" db="UniProtKB">
        <authorList>
            <consortium name="Ensembl"/>
        </authorList>
    </citation>
    <scope>IDENTIFICATION</scope>
</reference>
<comment type="subcellular location">
    <subcellularLocation>
        <location evidence="1">Peroxisome membrane</location>
    </subcellularLocation>
</comment>
<organism evidence="2 3">
    <name type="scientific">Sinocyclocheilus grahami</name>
    <name type="common">Dianchi golden-line fish</name>
    <name type="synonym">Barbus grahami</name>
    <dbReference type="NCBI Taxonomy" id="75366"/>
    <lineage>
        <taxon>Eukaryota</taxon>
        <taxon>Metazoa</taxon>
        <taxon>Chordata</taxon>
        <taxon>Craniata</taxon>
        <taxon>Vertebrata</taxon>
        <taxon>Euteleostomi</taxon>
        <taxon>Actinopterygii</taxon>
        <taxon>Neopterygii</taxon>
        <taxon>Teleostei</taxon>
        <taxon>Ostariophysi</taxon>
        <taxon>Cypriniformes</taxon>
        <taxon>Cyprinidae</taxon>
        <taxon>Cyprininae</taxon>
        <taxon>Sinocyclocheilus</taxon>
    </lineage>
</organism>
<dbReference type="GO" id="GO:0007031">
    <property type="term" value="P:peroxisome organization"/>
    <property type="evidence" value="ECO:0007669"/>
    <property type="project" value="UniProtKB-KW"/>
</dbReference>
<dbReference type="AlphaFoldDB" id="A0A672SS75"/>
<dbReference type="Ensembl" id="ENSSGRT00000111691.1">
    <property type="protein sequence ID" value="ENSSGRP00000105060.1"/>
    <property type="gene ID" value="ENSSGRG00000052045.1"/>
</dbReference>
<sequence length="59" mass="6748">MDKLSRIYERYQEYVRSNPAAASHVESAVRALSYLIAGERLRVKVKVNIIAHVLYNSVV</sequence>
<proteinExistence type="inferred from homology"/>
<protein>
    <recommendedName>
        <fullName evidence="1">Peroxisomal membrane protein PEX16</fullName>
    </recommendedName>
</protein>
<dbReference type="Proteomes" id="UP000472262">
    <property type="component" value="Unassembled WGS sequence"/>
</dbReference>
<dbReference type="Pfam" id="PF08610">
    <property type="entry name" value="Pex16"/>
    <property type="match status" value="1"/>
</dbReference>
<dbReference type="GO" id="GO:0005778">
    <property type="term" value="C:peroxisomal membrane"/>
    <property type="evidence" value="ECO:0007669"/>
    <property type="project" value="UniProtKB-SubCell"/>
</dbReference>
<accession>A0A672SS75</accession>
<keyword evidence="3" id="KW-1185">Reference proteome</keyword>
<reference evidence="2" key="1">
    <citation type="submission" date="2025-08" db="UniProtKB">
        <authorList>
            <consortium name="Ensembl"/>
        </authorList>
    </citation>
    <scope>IDENTIFICATION</scope>
</reference>
<dbReference type="InParanoid" id="A0A672SS75"/>
<keyword evidence="1" id="KW-0576">Peroxisome</keyword>
<evidence type="ECO:0000256" key="1">
    <source>
        <dbReference type="RuleBase" id="RU365003"/>
    </source>
</evidence>
<dbReference type="InterPro" id="IPR013919">
    <property type="entry name" value="Pex16"/>
</dbReference>
<evidence type="ECO:0000313" key="3">
    <source>
        <dbReference type="Proteomes" id="UP000472262"/>
    </source>
</evidence>
<comment type="similarity">
    <text evidence="1">Belongs to the peroxin-16 family.</text>
</comment>
<evidence type="ECO:0000313" key="2">
    <source>
        <dbReference type="Ensembl" id="ENSSGRP00000105060.1"/>
    </source>
</evidence>